<protein>
    <submittedName>
        <fullName evidence="2">BTB domain-containing protein</fullName>
    </submittedName>
</protein>
<accession>A0AC35FL58</accession>
<dbReference type="Proteomes" id="UP000887580">
    <property type="component" value="Unplaced"/>
</dbReference>
<reference evidence="2" key="1">
    <citation type="submission" date="2022-11" db="UniProtKB">
        <authorList>
            <consortium name="WormBaseParasite"/>
        </authorList>
    </citation>
    <scope>IDENTIFICATION</scope>
</reference>
<proteinExistence type="predicted"/>
<dbReference type="WBParaSite" id="PS1159_v2.g18595.t1">
    <property type="protein sequence ID" value="PS1159_v2.g18595.t1"/>
    <property type="gene ID" value="PS1159_v2.g18595"/>
</dbReference>
<sequence>MEDTVPSLPQFMPPTPKVVEPSTETLLLPEASKKSTPLNIQLPKKAATSPKKIDPLQTLIHKSQKPPPKSNADLSQLLSTLTQKQKFLSKILNQTKYADVILINNKNEQVNGFRCFLAHSSPVLEAIFDSKKELPIRIEVGEFEKETIKQAVYFSQGDLITVNGNAMDLFKFAKKYSINILMDCCFSSLAQTITAKNVCEYIKFAYDEGNTGLKKKCLEFLKINKLAIDPTAIKQLPQKILFDAFLS</sequence>
<evidence type="ECO:0000313" key="2">
    <source>
        <dbReference type="WBParaSite" id="PS1159_v2.g18595.t1"/>
    </source>
</evidence>
<name>A0AC35FL58_9BILA</name>
<organism evidence="1 2">
    <name type="scientific">Panagrolaimus sp. PS1159</name>
    <dbReference type="NCBI Taxonomy" id="55785"/>
    <lineage>
        <taxon>Eukaryota</taxon>
        <taxon>Metazoa</taxon>
        <taxon>Ecdysozoa</taxon>
        <taxon>Nematoda</taxon>
        <taxon>Chromadorea</taxon>
        <taxon>Rhabditida</taxon>
        <taxon>Tylenchina</taxon>
        <taxon>Panagrolaimomorpha</taxon>
        <taxon>Panagrolaimoidea</taxon>
        <taxon>Panagrolaimidae</taxon>
        <taxon>Panagrolaimus</taxon>
    </lineage>
</organism>
<evidence type="ECO:0000313" key="1">
    <source>
        <dbReference type="Proteomes" id="UP000887580"/>
    </source>
</evidence>